<protein>
    <submittedName>
        <fullName evidence="1">DUF2004 domain-containing protein</fullName>
    </submittedName>
</protein>
<dbReference type="OrthoDB" id="5120701at2"/>
<dbReference type="EMBL" id="CP046115">
    <property type="protein sequence ID" value="QGN40137.1"/>
    <property type="molecule type" value="Genomic_DNA"/>
</dbReference>
<name>A0A6B8N2R1_KLEOX</name>
<sequence>MAITLNTARWGTLNIDEDDGFAEIVMLTVNGKQRNVWLNIFEDVLPATPAAKIIALLDSVPTCEEQIQNMLVREAGENAFIDDFLEYVQEYDEETLQTLNITTPTRLICAKSLILRGVGIWLAAPAPGTLSMTLDYGLPEEFSDQLLVFDFDENSTLRDISWES</sequence>
<gene>
    <name evidence="1" type="ORF">GJ746_23740</name>
</gene>
<dbReference type="RefSeq" id="WP_154682355.1">
    <property type="nucleotide sequence ID" value="NZ_CP046115.1"/>
</dbReference>
<proteinExistence type="predicted"/>
<organism evidence="1 2">
    <name type="scientific">Klebsiella oxytoca</name>
    <dbReference type="NCBI Taxonomy" id="571"/>
    <lineage>
        <taxon>Bacteria</taxon>
        <taxon>Pseudomonadati</taxon>
        <taxon>Pseudomonadota</taxon>
        <taxon>Gammaproteobacteria</taxon>
        <taxon>Enterobacterales</taxon>
        <taxon>Enterobacteriaceae</taxon>
        <taxon>Klebsiella/Raoultella group</taxon>
        <taxon>Klebsiella</taxon>
    </lineage>
</organism>
<reference evidence="1 2" key="1">
    <citation type="submission" date="2019-11" db="EMBL/GenBank/DDBJ databases">
        <title>Isolation and Application of One Kind of P-Hydroxybenzoic Acid Degrading Bacterium in Mitigating Cropping Obstacle of Cucumber.</title>
        <authorList>
            <person name="Wu F."/>
            <person name="An Y."/>
        </authorList>
    </citation>
    <scope>NUCLEOTIDE SEQUENCE [LARGE SCALE GENOMIC DNA]</scope>
    <source>
        <strain evidence="1 2">P620</strain>
    </source>
</reference>
<accession>A0A6B8N2R1</accession>
<dbReference type="AlphaFoldDB" id="A0A6B8N2R1"/>
<evidence type="ECO:0000313" key="2">
    <source>
        <dbReference type="Proteomes" id="UP000427108"/>
    </source>
</evidence>
<dbReference type="Proteomes" id="UP000427108">
    <property type="component" value="Chromosome"/>
</dbReference>
<evidence type="ECO:0000313" key="1">
    <source>
        <dbReference type="EMBL" id="QGN40137.1"/>
    </source>
</evidence>